<dbReference type="Proteomes" id="UP001364695">
    <property type="component" value="Unassembled WGS sequence"/>
</dbReference>
<sequence length="103" mass="12157">MSWPNIIFTENEKVKLQEMAIKLEQRIFADLTKYKDLDRFSEYPPFVAALRLAKKKEISKPLPIPNTNYWYFETNLSDWMRAEGTGLLSKFLSAVEGFPYEEE</sequence>
<keyword evidence="2" id="KW-1185">Reference proteome</keyword>
<dbReference type="EMBL" id="JAWDIE010000004">
    <property type="protein sequence ID" value="MEJ7137490.1"/>
    <property type="molecule type" value="Genomic_DNA"/>
</dbReference>
<accession>A0ACC6NZY6</accession>
<name>A0ACC6NZY6_9BURK</name>
<organism evidence="1 2">
    <name type="scientific">Amphibiibacter pelophylacis</name>
    <dbReference type="NCBI Taxonomy" id="1799477"/>
    <lineage>
        <taxon>Bacteria</taxon>
        <taxon>Pseudomonadati</taxon>
        <taxon>Pseudomonadota</taxon>
        <taxon>Betaproteobacteria</taxon>
        <taxon>Burkholderiales</taxon>
        <taxon>Sphaerotilaceae</taxon>
        <taxon>Amphibiibacter</taxon>
    </lineage>
</organism>
<evidence type="ECO:0000313" key="1">
    <source>
        <dbReference type="EMBL" id="MEJ7137490.1"/>
    </source>
</evidence>
<gene>
    <name evidence="1" type="ORF">RV045_03470</name>
</gene>
<protein>
    <submittedName>
        <fullName evidence="1">Uncharacterized protein</fullName>
    </submittedName>
</protein>
<proteinExistence type="predicted"/>
<evidence type="ECO:0000313" key="2">
    <source>
        <dbReference type="Proteomes" id="UP001364695"/>
    </source>
</evidence>
<reference evidence="1" key="1">
    <citation type="submission" date="2023-10" db="EMBL/GenBank/DDBJ databases">
        <title>Amphibacter perezi, gen. nov., sp. nov. a novel taxa of the family Comamonadaceae, class Betaproteobacteria isolated from the skin microbiota of Pelophylax perezi from different populations.</title>
        <authorList>
            <person name="Costa S."/>
            <person name="Proenca D.N."/>
            <person name="Lopes I."/>
            <person name="Morais P.V."/>
        </authorList>
    </citation>
    <scope>NUCLEOTIDE SEQUENCE</scope>
    <source>
        <strain evidence="1">SL12-8</strain>
    </source>
</reference>
<comment type="caution">
    <text evidence="1">The sequence shown here is derived from an EMBL/GenBank/DDBJ whole genome shotgun (WGS) entry which is preliminary data.</text>
</comment>